<dbReference type="AlphaFoldDB" id="A0A150RT85"/>
<dbReference type="Proteomes" id="UP000075635">
    <property type="component" value="Unassembled WGS sequence"/>
</dbReference>
<protein>
    <submittedName>
        <fullName evidence="1">Uncharacterized protein</fullName>
    </submittedName>
</protein>
<evidence type="ECO:0000313" key="1">
    <source>
        <dbReference type="EMBL" id="KYF83260.1"/>
    </source>
</evidence>
<dbReference type="EMBL" id="JEMB01002135">
    <property type="protein sequence ID" value="KYF83260.1"/>
    <property type="molecule type" value="Genomic_DNA"/>
</dbReference>
<organism evidence="1 2">
    <name type="scientific">Sorangium cellulosum</name>
    <name type="common">Polyangium cellulosum</name>
    <dbReference type="NCBI Taxonomy" id="56"/>
    <lineage>
        <taxon>Bacteria</taxon>
        <taxon>Pseudomonadati</taxon>
        <taxon>Myxococcota</taxon>
        <taxon>Polyangia</taxon>
        <taxon>Polyangiales</taxon>
        <taxon>Polyangiaceae</taxon>
        <taxon>Sorangium</taxon>
    </lineage>
</organism>
<name>A0A150RT85_SORCE</name>
<proteinExistence type="predicted"/>
<reference evidence="1 2" key="1">
    <citation type="submission" date="2014-02" db="EMBL/GenBank/DDBJ databases">
        <title>The small core and large imbalanced accessory genome model reveals a collaborative survival strategy of Sorangium cellulosum strains in nature.</title>
        <authorList>
            <person name="Han K."/>
            <person name="Peng R."/>
            <person name="Blom J."/>
            <person name="Li Y.-Z."/>
        </authorList>
    </citation>
    <scope>NUCLEOTIDE SEQUENCE [LARGE SCALE GENOMIC DNA]</scope>
    <source>
        <strain evidence="1 2">So0011-07</strain>
    </source>
</reference>
<accession>A0A150RT85</accession>
<evidence type="ECO:0000313" key="2">
    <source>
        <dbReference type="Proteomes" id="UP000075635"/>
    </source>
</evidence>
<sequence length="81" mass="8834">MEPIGRRLAASNQFGMSKSDMGALRRHLPGRFPALIGAIPSRVTIGAPGAVARIAQEFVQVSEPIFVGFPINDAEYQRQLR</sequence>
<gene>
    <name evidence="1" type="ORF">BE17_40155</name>
</gene>
<comment type="caution">
    <text evidence="1">The sequence shown here is derived from an EMBL/GenBank/DDBJ whole genome shotgun (WGS) entry which is preliminary data.</text>
</comment>